<evidence type="ECO:0000256" key="2">
    <source>
        <dbReference type="ARBA" id="ARBA00011038"/>
    </source>
</evidence>
<organism evidence="7 8">
    <name type="scientific">Cudoniella acicularis</name>
    <dbReference type="NCBI Taxonomy" id="354080"/>
    <lineage>
        <taxon>Eukaryota</taxon>
        <taxon>Fungi</taxon>
        <taxon>Dikarya</taxon>
        <taxon>Ascomycota</taxon>
        <taxon>Pezizomycotina</taxon>
        <taxon>Leotiomycetes</taxon>
        <taxon>Helotiales</taxon>
        <taxon>Tricladiaceae</taxon>
        <taxon>Cudoniella</taxon>
    </lineage>
</organism>
<dbReference type="GO" id="GO:0005737">
    <property type="term" value="C:cytoplasm"/>
    <property type="evidence" value="ECO:0007669"/>
    <property type="project" value="UniProtKB-ARBA"/>
</dbReference>
<dbReference type="PIRSF" id="PIRSF028763">
    <property type="entry name" value="RNA_pol_Rpc34"/>
    <property type="match status" value="1"/>
</dbReference>
<keyword evidence="8" id="KW-1185">Reference proteome</keyword>
<evidence type="ECO:0000256" key="5">
    <source>
        <dbReference type="ARBA" id="ARBA00023242"/>
    </source>
</evidence>
<dbReference type="GO" id="GO:0006383">
    <property type="term" value="P:transcription by RNA polymerase III"/>
    <property type="evidence" value="ECO:0007669"/>
    <property type="project" value="UniProtKB-UniRule"/>
</dbReference>
<comment type="caution">
    <text evidence="7">The sequence shown here is derived from an EMBL/GenBank/DDBJ whole genome shotgun (WGS) entry which is preliminary data.</text>
</comment>
<comment type="subcellular location">
    <subcellularLocation>
        <location evidence="1 6">Nucleus</location>
    </subcellularLocation>
</comment>
<accession>A0A8H4RM85</accession>
<dbReference type="OrthoDB" id="613763at2759"/>
<gene>
    <name evidence="7" type="ORF">G7Y89_g5560</name>
</gene>
<dbReference type="Proteomes" id="UP000566819">
    <property type="component" value="Unassembled WGS sequence"/>
</dbReference>
<keyword evidence="4 6" id="KW-0804">Transcription</keyword>
<dbReference type="InterPro" id="IPR036390">
    <property type="entry name" value="WH_DNA-bd_sf"/>
</dbReference>
<keyword evidence="3 6" id="KW-0240">DNA-directed RNA polymerase</keyword>
<sequence>MASSSSATAAPERPDITALKRELYSVCNDLAEENPRIVFHQTSLLSYKIIPNDDINVVHDGEGIGWKVRSEDEAKRYRSLNSDQVLVYGLIDEAAHEGIWTKTIKAKTKLHDTTMNQCIKYLHSKNMISEMKSVEHPTRKMWIKASLRPSDRATGGPWYTDGELDEEFISQIMKIIYGYVRKNSFYISKSAQRLPKKTIKKNMTPAEAKAARDKALGPNGVKTVEVDDDRSRRKRIYEATFPMPAGYEGYPSVDDITSYIEGTDFTSQTLTSTEIQQLLDIMCYDDQIERVIGSGDGIGYRALRKTLKDEDEIGSVLMEAPCGRCPVFDLCEEGGPVGPSNCEYLSEWLKL</sequence>
<evidence type="ECO:0000313" key="8">
    <source>
        <dbReference type="Proteomes" id="UP000566819"/>
    </source>
</evidence>
<comment type="function">
    <text evidence="6">DNA-dependent RNA polymerase catalyzes the transcription of DNA into RNA using the four ribonucleoside triphosphates as substrates. Specific peripheric component of RNA polymerase III which synthesizes small RNAs, such as 5S rRNA and tRNAs.</text>
</comment>
<protein>
    <recommendedName>
        <fullName evidence="6">DNA-directed RNA polymerase III subunit RPC6</fullName>
        <shortName evidence="6">RNA polymerase III subunit C6</shortName>
    </recommendedName>
</protein>
<dbReference type="InterPro" id="IPR036388">
    <property type="entry name" value="WH-like_DNA-bd_sf"/>
</dbReference>
<dbReference type="PANTHER" id="PTHR12780">
    <property type="entry name" value="RNA POLYMERASE III DNA DIRECTED , 39KD SUBUNIT-RELATED"/>
    <property type="match status" value="1"/>
</dbReference>
<name>A0A8H4RM85_9HELO</name>
<evidence type="ECO:0000313" key="7">
    <source>
        <dbReference type="EMBL" id="KAF4632569.1"/>
    </source>
</evidence>
<dbReference type="EMBL" id="JAAMPI010000336">
    <property type="protein sequence ID" value="KAF4632569.1"/>
    <property type="molecule type" value="Genomic_DNA"/>
</dbReference>
<dbReference type="AlphaFoldDB" id="A0A8H4RM85"/>
<evidence type="ECO:0000256" key="3">
    <source>
        <dbReference type="ARBA" id="ARBA00022478"/>
    </source>
</evidence>
<dbReference type="InterPro" id="IPR016049">
    <property type="entry name" value="RNA_pol_Rpc34-like"/>
</dbReference>
<dbReference type="GO" id="GO:0005654">
    <property type="term" value="C:nucleoplasm"/>
    <property type="evidence" value="ECO:0007669"/>
    <property type="project" value="UniProtKB-ARBA"/>
</dbReference>
<evidence type="ECO:0000256" key="1">
    <source>
        <dbReference type="ARBA" id="ARBA00004123"/>
    </source>
</evidence>
<dbReference type="Pfam" id="PF05158">
    <property type="entry name" value="RNA_pol_Rpc34"/>
    <property type="match status" value="1"/>
</dbReference>
<dbReference type="GO" id="GO:0005666">
    <property type="term" value="C:RNA polymerase III complex"/>
    <property type="evidence" value="ECO:0007669"/>
    <property type="project" value="UniProtKB-UniRule"/>
</dbReference>
<evidence type="ECO:0000256" key="6">
    <source>
        <dbReference type="PIRNR" id="PIRNR028763"/>
    </source>
</evidence>
<comment type="similarity">
    <text evidence="2 6">Belongs to the eukaryotic RPC34/RPC39 RNA polymerase subunit family.</text>
</comment>
<keyword evidence="5 6" id="KW-0539">Nucleus</keyword>
<dbReference type="FunFam" id="1.10.10.10:FF:000116">
    <property type="entry name" value="DNA-directed RNA polymerase III subunit RPC6"/>
    <property type="match status" value="1"/>
</dbReference>
<dbReference type="SUPFAM" id="SSF46785">
    <property type="entry name" value="Winged helix' DNA-binding domain"/>
    <property type="match status" value="1"/>
</dbReference>
<reference evidence="7 8" key="1">
    <citation type="submission" date="2020-03" db="EMBL/GenBank/DDBJ databases">
        <title>Draft Genome Sequence of Cudoniella acicularis.</title>
        <authorList>
            <person name="Buettner E."/>
            <person name="Kellner H."/>
        </authorList>
    </citation>
    <scope>NUCLEOTIDE SEQUENCE [LARGE SCALE GENOMIC DNA]</scope>
    <source>
        <strain evidence="7 8">DSM 108380</strain>
    </source>
</reference>
<evidence type="ECO:0000256" key="4">
    <source>
        <dbReference type="ARBA" id="ARBA00023163"/>
    </source>
</evidence>
<dbReference type="InterPro" id="IPR007832">
    <property type="entry name" value="RNA_pol_Rpc34"/>
</dbReference>
<proteinExistence type="inferred from homology"/>
<dbReference type="Gene3D" id="1.10.10.10">
    <property type="entry name" value="Winged helix-like DNA-binding domain superfamily/Winged helix DNA-binding domain"/>
    <property type="match status" value="1"/>
</dbReference>